<evidence type="ECO:0000256" key="3">
    <source>
        <dbReference type="SAM" id="MobiDB-lite"/>
    </source>
</evidence>
<evidence type="ECO:0000313" key="5">
    <source>
        <dbReference type="EMBL" id="MBK9297076.1"/>
    </source>
</evidence>
<dbReference type="GO" id="GO:0006654">
    <property type="term" value="P:phosphatidic acid biosynthetic process"/>
    <property type="evidence" value="ECO:0007669"/>
    <property type="project" value="TreeGrafter"/>
</dbReference>
<dbReference type="GO" id="GO:0003841">
    <property type="term" value="F:1-acylglycerol-3-phosphate O-acyltransferase activity"/>
    <property type="evidence" value="ECO:0007669"/>
    <property type="project" value="TreeGrafter"/>
</dbReference>
<name>A0A936NCC2_9ACTN</name>
<evidence type="ECO:0000256" key="2">
    <source>
        <dbReference type="ARBA" id="ARBA00023315"/>
    </source>
</evidence>
<dbReference type="SMART" id="SM00563">
    <property type="entry name" value="PlsC"/>
    <property type="match status" value="1"/>
</dbReference>
<dbReference type="EMBL" id="JADJZA010000006">
    <property type="protein sequence ID" value="MBK9297076.1"/>
    <property type="molecule type" value="Genomic_DNA"/>
</dbReference>
<dbReference type="CDD" id="cd07988">
    <property type="entry name" value="LPLAT_ABO13168-like"/>
    <property type="match status" value="1"/>
</dbReference>
<gene>
    <name evidence="5" type="ORF">IPN02_09630</name>
</gene>
<dbReference type="InterPro" id="IPR002123">
    <property type="entry name" value="Plipid/glycerol_acylTrfase"/>
</dbReference>
<evidence type="ECO:0000256" key="1">
    <source>
        <dbReference type="ARBA" id="ARBA00022679"/>
    </source>
</evidence>
<accession>A0A936NCC2</accession>
<dbReference type="PANTHER" id="PTHR10434">
    <property type="entry name" value="1-ACYL-SN-GLYCEROL-3-PHOSPHATE ACYLTRANSFERASE"/>
    <property type="match status" value="1"/>
</dbReference>
<evidence type="ECO:0000259" key="4">
    <source>
        <dbReference type="SMART" id="SM00563"/>
    </source>
</evidence>
<dbReference type="Pfam" id="PF01553">
    <property type="entry name" value="Acyltransferase"/>
    <property type="match status" value="1"/>
</dbReference>
<dbReference type="Proteomes" id="UP000727993">
    <property type="component" value="Unassembled WGS sequence"/>
</dbReference>
<evidence type="ECO:0000313" key="6">
    <source>
        <dbReference type="Proteomes" id="UP000727993"/>
    </source>
</evidence>
<reference evidence="5 6" key="1">
    <citation type="submission" date="2020-10" db="EMBL/GenBank/DDBJ databases">
        <title>Connecting structure to function with the recovery of over 1000 high-quality activated sludge metagenome-assembled genomes encoding full-length rRNA genes using long-read sequencing.</title>
        <authorList>
            <person name="Singleton C.M."/>
            <person name="Petriglieri F."/>
            <person name="Kristensen J.M."/>
            <person name="Kirkegaard R.H."/>
            <person name="Michaelsen T.Y."/>
            <person name="Andersen M.H."/>
            <person name="Karst S.M."/>
            <person name="Dueholm M.S."/>
            <person name="Nielsen P.H."/>
            <person name="Albertsen M."/>
        </authorList>
    </citation>
    <scope>NUCLEOTIDE SEQUENCE [LARGE SCALE GENOMIC DNA]</scope>
    <source>
        <strain evidence="5">Lyne_18-Q3-R50-59_MAXAC.006</strain>
    </source>
</reference>
<dbReference type="AlphaFoldDB" id="A0A936NCC2"/>
<keyword evidence="1" id="KW-0808">Transferase</keyword>
<protein>
    <submittedName>
        <fullName evidence="5">Lysophospholipid acyltransferase family protein</fullName>
    </submittedName>
</protein>
<dbReference type="PANTHER" id="PTHR10434:SF9">
    <property type="entry name" value="PHOSPHOLIPID_GLYCEROL ACYLTRANSFERASE DOMAIN-CONTAINING PROTEIN"/>
    <property type="match status" value="1"/>
</dbReference>
<comment type="caution">
    <text evidence="5">The sequence shown here is derived from an EMBL/GenBank/DDBJ whole genome shotgun (WGS) entry which is preliminary data.</text>
</comment>
<proteinExistence type="predicted"/>
<dbReference type="SUPFAM" id="SSF69593">
    <property type="entry name" value="Glycerol-3-phosphate (1)-acyltransferase"/>
    <property type="match status" value="1"/>
</dbReference>
<feature type="region of interest" description="Disordered" evidence="3">
    <location>
        <begin position="170"/>
        <end position="200"/>
    </location>
</feature>
<feature type="domain" description="Phospholipid/glycerol acyltransferase" evidence="4">
    <location>
        <begin position="27"/>
        <end position="139"/>
    </location>
</feature>
<keyword evidence="2 5" id="KW-0012">Acyltransferase</keyword>
<organism evidence="5 6">
    <name type="scientific">Candidatus Neomicrothrix subdominans</name>
    <dbReference type="NCBI Taxonomy" id="2954438"/>
    <lineage>
        <taxon>Bacteria</taxon>
        <taxon>Bacillati</taxon>
        <taxon>Actinomycetota</taxon>
        <taxon>Acidimicrobiia</taxon>
        <taxon>Acidimicrobiales</taxon>
        <taxon>Microthrixaceae</taxon>
        <taxon>Candidatus Neomicrothrix</taxon>
    </lineage>
</organism>
<sequence length="200" mass="22235">MKKAFARLFPWLSRLNFVGDVPKESIVLVAGPHTSNWDFLFMLSYAWAKDVPLSWLGKEELFKGPMGPIMRWTGGIAVDRSHPGGLVEQMAERFRDGPRMGLVITPEGTRGKREYWKSGFYRIARAADVPVVLGYIDWPNRTGGFGPSFKLTGDVTADMDRLRDLYDNVTGIRPENQTSPRLSEEDAKLGSGEPGESAAG</sequence>